<organism evidence="2 3">
    <name type="scientific">Candidatus Nitrososphaera evergladensis SR1</name>
    <dbReference type="NCBI Taxonomy" id="1459636"/>
    <lineage>
        <taxon>Archaea</taxon>
        <taxon>Nitrososphaerota</taxon>
        <taxon>Nitrososphaeria</taxon>
        <taxon>Nitrososphaerales</taxon>
        <taxon>Nitrososphaeraceae</taxon>
        <taxon>Nitrososphaera</taxon>
    </lineage>
</organism>
<proteinExistence type="predicted"/>
<dbReference type="HOGENOM" id="CLU_3162925_0_0_2"/>
<sequence>MSEDVRKDEEAKKPQSAPAELKQNPHDPTKVNKKDLEHLQNPKEGSG</sequence>
<feature type="region of interest" description="Disordered" evidence="1">
    <location>
        <begin position="1"/>
        <end position="47"/>
    </location>
</feature>
<name>A0A075MSG6_9ARCH</name>
<evidence type="ECO:0000256" key="1">
    <source>
        <dbReference type="SAM" id="MobiDB-lite"/>
    </source>
</evidence>
<evidence type="ECO:0000313" key="3">
    <source>
        <dbReference type="Proteomes" id="UP000028194"/>
    </source>
</evidence>
<reference evidence="2 3" key="1">
    <citation type="journal article" date="2014" name="PLoS ONE">
        <title>Genome Sequence of Candidatus Nitrososphaera evergladensis from Group I.1b Enriched from Everglades Soil Reveals Novel Genomic Features of the Ammonia-Oxidizing Archaea.</title>
        <authorList>
            <person name="Zhalnina K.V."/>
            <person name="Dias R."/>
            <person name="Leonard M.T."/>
            <person name="Dorr de Quadros P."/>
            <person name="Camargo F.A."/>
            <person name="Drew J.C."/>
            <person name="Farmerie W.G."/>
            <person name="Daroub S.H."/>
            <person name="Triplett E.W."/>
        </authorList>
    </citation>
    <scope>NUCLEOTIDE SEQUENCE [LARGE SCALE GENOMIC DNA]</scope>
    <source>
        <strain evidence="2 3">SR1</strain>
    </source>
</reference>
<evidence type="ECO:0000313" key="2">
    <source>
        <dbReference type="EMBL" id="AIF82289.1"/>
    </source>
</evidence>
<dbReference type="KEGG" id="nev:NTE_00207"/>
<dbReference type="RefSeq" id="WP_158384914.1">
    <property type="nucleotide sequence ID" value="NZ_CP007174.1"/>
</dbReference>
<dbReference type="AlphaFoldDB" id="A0A075MSG6"/>
<accession>A0A075MSG6</accession>
<dbReference type="Proteomes" id="UP000028194">
    <property type="component" value="Chromosome"/>
</dbReference>
<feature type="compositionally biased region" description="Basic and acidic residues" evidence="1">
    <location>
        <begin position="1"/>
        <end position="13"/>
    </location>
</feature>
<keyword evidence="3" id="KW-1185">Reference proteome</keyword>
<feature type="compositionally biased region" description="Basic and acidic residues" evidence="1">
    <location>
        <begin position="23"/>
        <end position="47"/>
    </location>
</feature>
<dbReference type="EMBL" id="CP007174">
    <property type="protein sequence ID" value="AIF82289.1"/>
    <property type="molecule type" value="Genomic_DNA"/>
</dbReference>
<protein>
    <submittedName>
        <fullName evidence="2">Uncharacterized protein</fullName>
    </submittedName>
</protein>
<dbReference type="GeneID" id="43502544"/>
<gene>
    <name evidence="2" type="ORF">NTE_00207</name>
</gene>